<sequence length="193" mass="19438">MSESLWSLPADELLRRAASSDPTPGGGSIAAVSGALGLGLVLMAVAVTGDPALDARRERGEALLARVVPAADADVAAFGALMDAYGMPRDDEASKAARASAVEAASVRATVEPLDLVATLVEGLALAAELEPLVKRSVVSDVHAGADLVRGAGRAAIRTADINLAALERGDAPAAAGLRERRDALAAALEEAV</sequence>
<gene>
    <name evidence="3" type="ORF">GCM10010968_17560</name>
</gene>
<keyword evidence="1" id="KW-1133">Transmembrane helix</keyword>
<evidence type="ECO:0000259" key="2">
    <source>
        <dbReference type="Pfam" id="PF04961"/>
    </source>
</evidence>
<organism evidence="3 4">
    <name type="scientific">Agrococcus terreus</name>
    <dbReference type="NCBI Taxonomy" id="574649"/>
    <lineage>
        <taxon>Bacteria</taxon>
        <taxon>Bacillati</taxon>
        <taxon>Actinomycetota</taxon>
        <taxon>Actinomycetes</taxon>
        <taxon>Micrococcales</taxon>
        <taxon>Microbacteriaceae</taxon>
        <taxon>Agrococcus</taxon>
    </lineage>
</organism>
<evidence type="ECO:0000313" key="3">
    <source>
        <dbReference type="EMBL" id="GGN85105.1"/>
    </source>
</evidence>
<name>A0ABQ2KKY8_9MICO</name>
<evidence type="ECO:0000313" key="4">
    <source>
        <dbReference type="Proteomes" id="UP000626982"/>
    </source>
</evidence>
<keyword evidence="1" id="KW-0812">Transmembrane</keyword>
<dbReference type="SUPFAM" id="SSF101262">
    <property type="entry name" value="Methenyltetrahydrofolate cyclohydrolase-like"/>
    <property type="match status" value="1"/>
</dbReference>
<dbReference type="Proteomes" id="UP000626982">
    <property type="component" value="Unassembled WGS sequence"/>
</dbReference>
<dbReference type="InterPro" id="IPR036178">
    <property type="entry name" value="Formintransfe-cycloase-like_sf"/>
</dbReference>
<dbReference type="Gene3D" id="1.20.120.680">
    <property type="entry name" value="Formiminotetrahydrofolate cyclodeaminase monomer, up-and-down helical bundle"/>
    <property type="match status" value="1"/>
</dbReference>
<dbReference type="InterPro" id="IPR007044">
    <property type="entry name" value="Cyclodeamin/CycHdrlase"/>
</dbReference>
<proteinExistence type="predicted"/>
<protein>
    <submittedName>
        <fullName evidence="3">Formiminotransferase-cyclodeaminase</fullName>
    </submittedName>
</protein>
<comment type="caution">
    <text evidence="3">The sequence shown here is derived from an EMBL/GenBank/DDBJ whole genome shotgun (WGS) entry which is preliminary data.</text>
</comment>
<feature type="transmembrane region" description="Helical" evidence="1">
    <location>
        <begin position="29"/>
        <end position="49"/>
    </location>
</feature>
<keyword evidence="4" id="KW-1185">Reference proteome</keyword>
<dbReference type="Pfam" id="PF04961">
    <property type="entry name" value="FTCD_C"/>
    <property type="match status" value="1"/>
</dbReference>
<dbReference type="EMBL" id="BMLM01000001">
    <property type="protein sequence ID" value="GGN85105.1"/>
    <property type="molecule type" value="Genomic_DNA"/>
</dbReference>
<accession>A0ABQ2KKY8</accession>
<dbReference type="RefSeq" id="WP_188717785.1">
    <property type="nucleotide sequence ID" value="NZ_BAABBD010000002.1"/>
</dbReference>
<reference evidence="4" key="1">
    <citation type="journal article" date="2019" name="Int. J. Syst. Evol. Microbiol.">
        <title>The Global Catalogue of Microorganisms (GCM) 10K type strain sequencing project: providing services to taxonomists for standard genome sequencing and annotation.</title>
        <authorList>
            <consortium name="The Broad Institute Genomics Platform"/>
            <consortium name="The Broad Institute Genome Sequencing Center for Infectious Disease"/>
            <person name="Wu L."/>
            <person name="Ma J."/>
        </authorList>
    </citation>
    <scope>NUCLEOTIDE SEQUENCE [LARGE SCALE GENOMIC DNA]</scope>
    <source>
        <strain evidence="4">CGMCC 1.6960</strain>
    </source>
</reference>
<feature type="domain" description="Cyclodeaminase/cyclohydrolase" evidence="2">
    <location>
        <begin position="10"/>
        <end position="171"/>
    </location>
</feature>
<evidence type="ECO:0000256" key="1">
    <source>
        <dbReference type="SAM" id="Phobius"/>
    </source>
</evidence>
<keyword evidence="1" id="KW-0472">Membrane</keyword>